<protein>
    <submittedName>
        <fullName evidence="1">Uncharacterized protein</fullName>
    </submittedName>
</protein>
<name>A0A0A9B9H3_ARUDO</name>
<accession>A0A0A9B9H3</accession>
<sequence length="19" mass="2284">MANYMWPYHASLQNRVSKS</sequence>
<evidence type="ECO:0000313" key="1">
    <source>
        <dbReference type="EMBL" id="JAD59976.1"/>
    </source>
</evidence>
<reference evidence="1" key="1">
    <citation type="submission" date="2014-09" db="EMBL/GenBank/DDBJ databases">
        <authorList>
            <person name="Magalhaes I.L.F."/>
            <person name="Oliveira U."/>
            <person name="Santos F.R."/>
            <person name="Vidigal T.H.D.A."/>
            <person name="Brescovit A.D."/>
            <person name="Santos A.J."/>
        </authorList>
    </citation>
    <scope>NUCLEOTIDE SEQUENCE</scope>
    <source>
        <tissue evidence="1">Shoot tissue taken approximately 20 cm above the soil surface</tissue>
    </source>
</reference>
<dbReference type="EMBL" id="GBRH01237919">
    <property type="protein sequence ID" value="JAD59976.1"/>
    <property type="molecule type" value="Transcribed_RNA"/>
</dbReference>
<proteinExistence type="predicted"/>
<dbReference type="AlphaFoldDB" id="A0A0A9B9H3"/>
<organism evidence="1">
    <name type="scientific">Arundo donax</name>
    <name type="common">Giant reed</name>
    <name type="synonym">Donax arundinaceus</name>
    <dbReference type="NCBI Taxonomy" id="35708"/>
    <lineage>
        <taxon>Eukaryota</taxon>
        <taxon>Viridiplantae</taxon>
        <taxon>Streptophyta</taxon>
        <taxon>Embryophyta</taxon>
        <taxon>Tracheophyta</taxon>
        <taxon>Spermatophyta</taxon>
        <taxon>Magnoliopsida</taxon>
        <taxon>Liliopsida</taxon>
        <taxon>Poales</taxon>
        <taxon>Poaceae</taxon>
        <taxon>PACMAD clade</taxon>
        <taxon>Arundinoideae</taxon>
        <taxon>Arundineae</taxon>
        <taxon>Arundo</taxon>
    </lineage>
</organism>
<reference evidence="1" key="2">
    <citation type="journal article" date="2015" name="Data Brief">
        <title>Shoot transcriptome of the giant reed, Arundo donax.</title>
        <authorList>
            <person name="Barrero R.A."/>
            <person name="Guerrero F.D."/>
            <person name="Moolhuijzen P."/>
            <person name="Goolsby J.A."/>
            <person name="Tidwell J."/>
            <person name="Bellgard S.E."/>
            <person name="Bellgard M.I."/>
        </authorList>
    </citation>
    <scope>NUCLEOTIDE SEQUENCE</scope>
    <source>
        <tissue evidence="1">Shoot tissue taken approximately 20 cm above the soil surface</tissue>
    </source>
</reference>